<dbReference type="RefSeq" id="WP_138235158.1">
    <property type="nucleotide sequence ID" value="NZ_CP185860.1"/>
</dbReference>
<accession>A0ABY2ULA0</accession>
<sequence length="407" mass="45436">MAASRRRQSLSVVQQLQEAPYRFEFFQAVRTLERSVLLIGHDNAGAQAKVAFATEQLASGAPPGRELLRFYAQSSLSFIAADVLKLSSRELNSESNDQQDKSAGMAPDVLEQPAAHRREQELQKQWCMEVGFGGLIGSQGVMPYYMTEVVQRELKEKNAALKDFLDIFHHRNISLFYRAWHKYQLPVNYESARLRNTRDLDAFSQALASVAGLGTSEMRYRLPMPDEALYGMAGHLGRQQCSAAALASMIRQYFGLQVSIEQFQGRWDALPEDVLTRLPGPEAPLGVNNRLGTDTILGTHCFQAQNKFRVVIEPMAYEEHMAIAPGSEKLEALKSFVQLSAGIEMDFEISVSLYTGQVAPVQLATDNDNQPLLGWNTHMSSDHQYDERVEINLSADHVSPDEVLPAA</sequence>
<dbReference type="Pfam" id="PF06996">
    <property type="entry name" value="T6SS_TssG"/>
    <property type="match status" value="1"/>
</dbReference>
<dbReference type="PANTHER" id="PTHR35564">
    <property type="match status" value="1"/>
</dbReference>
<dbReference type="InterPro" id="IPR010732">
    <property type="entry name" value="T6SS_TssG-like"/>
</dbReference>
<name>A0ABY2ULA0_9GAMM</name>
<evidence type="ECO:0000313" key="1">
    <source>
        <dbReference type="EMBL" id="TLM77945.1"/>
    </source>
</evidence>
<protein>
    <submittedName>
        <fullName evidence="1">Type VI secretion system baseplate subunit TssG</fullName>
    </submittedName>
</protein>
<reference evidence="1 2" key="1">
    <citation type="submission" date="2019-05" db="EMBL/GenBank/DDBJ databases">
        <title>Microbulbifer harenosus sp. nov., an alginate-degrading bacterium isolated from coastal sand.</title>
        <authorList>
            <person name="Huang H."/>
            <person name="Mo K."/>
            <person name="Bao S."/>
        </authorList>
    </citation>
    <scope>NUCLEOTIDE SEQUENCE [LARGE SCALE GENOMIC DNA]</scope>
    <source>
        <strain evidence="1 2">HB161719</strain>
    </source>
</reference>
<organism evidence="1 2">
    <name type="scientific">Microbulbifer harenosus</name>
    <dbReference type="NCBI Taxonomy" id="2576840"/>
    <lineage>
        <taxon>Bacteria</taxon>
        <taxon>Pseudomonadati</taxon>
        <taxon>Pseudomonadota</taxon>
        <taxon>Gammaproteobacteria</taxon>
        <taxon>Cellvibrionales</taxon>
        <taxon>Microbulbiferaceae</taxon>
        <taxon>Microbulbifer</taxon>
    </lineage>
</organism>
<comment type="caution">
    <text evidence="1">The sequence shown here is derived from an EMBL/GenBank/DDBJ whole genome shotgun (WGS) entry which is preliminary data.</text>
</comment>
<dbReference type="NCBIfam" id="TIGR03347">
    <property type="entry name" value="VI_chp_1"/>
    <property type="match status" value="1"/>
</dbReference>
<dbReference type="EMBL" id="VANI01000008">
    <property type="protein sequence ID" value="TLM77945.1"/>
    <property type="molecule type" value="Genomic_DNA"/>
</dbReference>
<gene>
    <name evidence="1" type="primary">tssG</name>
    <name evidence="1" type="ORF">FDY93_07595</name>
</gene>
<proteinExistence type="predicted"/>
<dbReference type="PANTHER" id="PTHR35564:SF4">
    <property type="entry name" value="CYTOPLASMIC PROTEIN"/>
    <property type="match status" value="1"/>
</dbReference>
<dbReference type="Proteomes" id="UP000306791">
    <property type="component" value="Unassembled WGS sequence"/>
</dbReference>
<evidence type="ECO:0000313" key="2">
    <source>
        <dbReference type="Proteomes" id="UP000306791"/>
    </source>
</evidence>
<keyword evidence="2" id="KW-1185">Reference proteome</keyword>